<dbReference type="Gene3D" id="1.10.150.130">
    <property type="match status" value="1"/>
</dbReference>
<dbReference type="InterPro" id="IPR010998">
    <property type="entry name" value="Integrase_recombinase_N"/>
</dbReference>
<dbReference type="GO" id="GO:0003677">
    <property type="term" value="F:DNA binding"/>
    <property type="evidence" value="ECO:0007669"/>
    <property type="project" value="UniProtKB-KW"/>
</dbReference>
<dbReference type="EMBL" id="QLMC01000002">
    <property type="protein sequence ID" value="RAJ99977.1"/>
    <property type="molecule type" value="Genomic_DNA"/>
</dbReference>
<evidence type="ECO:0000313" key="3">
    <source>
        <dbReference type="EMBL" id="RAJ99977.1"/>
    </source>
</evidence>
<proteinExistence type="predicted"/>
<protein>
    <recommendedName>
        <fullName evidence="2">Phage integrase SAM-like domain-containing protein</fullName>
    </recommendedName>
</protein>
<dbReference type="RefSeq" id="WP_111627762.1">
    <property type="nucleotide sequence ID" value="NZ_QLMC01000002.1"/>
</dbReference>
<organism evidence="3 4">
    <name type="scientific">Larkinella arboricola</name>
    <dbReference type="NCBI Taxonomy" id="643671"/>
    <lineage>
        <taxon>Bacteria</taxon>
        <taxon>Pseudomonadati</taxon>
        <taxon>Bacteroidota</taxon>
        <taxon>Cytophagia</taxon>
        <taxon>Cytophagales</taxon>
        <taxon>Spirosomataceae</taxon>
        <taxon>Larkinella</taxon>
    </lineage>
</organism>
<evidence type="ECO:0000259" key="2">
    <source>
        <dbReference type="Pfam" id="PF13102"/>
    </source>
</evidence>
<comment type="caution">
    <text evidence="3">The sequence shown here is derived from an EMBL/GenBank/DDBJ whole genome shotgun (WGS) entry which is preliminary data.</text>
</comment>
<dbReference type="InterPro" id="IPR025269">
    <property type="entry name" value="SAM-like_dom"/>
</dbReference>
<keyword evidence="1" id="KW-0238">DNA-binding</keyword>
<gene>
    <name evidence="3" type="ORF">LX87_01675</name>
</gene>
<keyword evidence="4" id="KW-1185">Reference proteome</keyword>
<evidence type="ECO:0000256" key="1">
    <source>
        <dbReference type="ARBA" id="ARBA00023125"/>
    </source>
</evidence>
<dbReference type="Pfam" id="PF13102">
    <property type="entry name" value="Phage_int_SAM_5"/>
    <property type="match status" value="1"/>
</dbReference>
<name>A0A327X0W9_LARAB</name>
<dbReference type="AlphaFoldDB" id="A0A327X0W9"/>
<dbReference type="Proteomes" id="UP000248790">
    <property type="component" value="Unassembled WGS sequence"/>
</dbReference>
<evidence type="ECO:0000313" key="4">
    <source>
        <dbReference type="Proteomes" id="UP000248790"/>
    </source>
</evidence>
<reference evidence="3 4" key="1">
    <citation type="submission" date="2018-06" db="EMBL/GenBank/DDBJ databases">
        <title>Genomic Encyclopedia of Archaeal and Bacterial Type Strains, Phase II (KMG-II): from individual species to whole genera.</title>
        <authorList>
            <person name="Goeker M."/>
        </authorList>
    </citation>
    <scope>NUCLEOTIDE SEQUENCE [LARGE SCALE GENOMIC DNA]</scope>
    <source>
        <strain evidence="3 4">DSM 21851</strain>
    </source>
</reference>
<sequence>MVYDNCRKKVIDFLLTQKAADLPVDEFDLTWLKNYWKWMKSVELPGNKTGHADSYVSKHSQIIKNVLTWAKLNKHTDRNPQFRKP</sequence>
<feature type="domain" description="Phage integrase SAM-like" evidence="2">
    <location>
        <begin position="2"/>
        <end position="80"/>
    </location>
</feature>
<accession>A0A327X0W9</accession>